<reference evidence="4 5" key="1">
    <citation type="submission" date="2018-06" db="EMBL/GenBank/DDBJ databases">
        <authorList>
            <consortium name="Pathogen Informatics"/>
            <person name="Doyle S."/>
        </authorList>
    </citation>
    <scope>NUCLEOTIDE SEQUENCE [LARGE SCALE GENOMIC DNA]</scope>
    <source>
        <strain evidence="4 5">NCTC1542</strain>
    </source>
</reference>
<dbReference type="PRINTS" id="PR00394">
    <property type="entry name" value="RHSPROTEIN"/>
</dbReference>
<dbReference type="PANTHER" id="PTHR32305:SF15">
    <property type="entry name" value="PROTEIN RHSA-RELATED"/>
    <property type="match status" value="1"/>
</dbReference>
<gene>
    <name evidence="4" type="ORF">NCTC1542_07049</name>
</gene>
<dbReference type="Proteomes" id="UP000255389">
    <property type="component" value="Unassembled WGS sequence"/>
</dbReference>
<proteinExistence type="predicted"/>
<dbReference type="Gene3D" id="2.180.10.10">
    <property type="entry name" value="RHS repeat-associated core"/>
    <property type="match status" value="1"/>
</dbReference>
<dbReference type="InterPro" id="IPR022385">
    <property type="entry name" value="Rhs_assc_core"/>
</dbReference>
<evidence type="ECO:0000256" key="2">
    <source>
        <dbReference type="SAM" id="MobiDB-lite"/>
    </source>
</evidence>
<accession>A0A378WF43</accession>
<feature type="domain" description="Teneurin-like YD-shell" evidence="3">
    <location>
        <begin position="45"/>
        <end position="123"/>
    </location>
</feature>
<name>A0A378WF43_MYCFO</name>
<dbReference type="InterPro" id="IPR056823">
    <property type="entry name" value="TEN-like_YD-shell"/>
</dbReference>
<dbReference type="NCBIfam" id="TIGR03696">
    <property type="entry name" value="Rhs_assc_core"/>
    <property type="match status" value="1"/>
</dbReference>
<evidence type="ECO:0000256" key="1">
    <source>
        <dbReference type="ARBA" id="ARBA00022737"/>
    </source>
</evidence>
<evidence type="ECO:0000313" key="5">
    <source>
        <dbReference type="Proteomes" id="UP000255389"/>
    </source>
</evidence>
<dbReference type="PANTHER" id="PTHR32305">
    <property type="match status" value="1"/>
</dbReference>
<sequence length="165" mass="17998">MPGRFTPLTQTHTTAAGPDTGALRAGELSLNSPATGVQASQEAVDRQFYVLVTDHIDTPVALVDPTTGTLVGQAQATMWGQASWTGTTTPWRYPGQYHDTETGLHYNHHRYYQPHAGRYLTPDPLGLTPAPNPYGCPQNPTRYTDPYGLSPCSEASGERPQLYRV</sequence>
<feature type="region of interest" description="Disordered" evidence="2">
    <location>
        <begin position="1"/>
        <end position="21"/>
    </location>
</feature>
<dbReference type="EMBL" id="UGQY01000006">
    <property type="protein sequence ID" value="SUA31694.1"/>
    <property type="molecule type" value="Genomic_DNA"/>
</dbReference>
<evidence type="ECO:0000259" key="3">
    <source>
        <dbReference type="Pfam" id="PF25023"/>
    </source>
</evidence>
<dbReference type="Pfam" id="PF25023">
    <property type="entry name" value="TEN_YD-shell"/>
    <property type="match status" value="1"/>
</dbReference>
<protein>
    <submittedName>
        <fullName evidence="4">Uncharacterized conserved protein</fullName>
    </submittedName>
</protein>
<organism evidence="4 5">
    <name type="scientific">Mycolicibacterium fortuitum</name>
    <name type="common">Mycobacterium fortuitum</name>
    <dbReference type="NCBI Taxonomy" id="1766"/>
    <lineage>
        <taxon>Bacteria</taxon>
        <taxon>Bacillati</taxon>
        <taxon>Actinomycetota</taxon>
        <taxon>Actinomycetes</taxon>
        <taxon>Mycobacteriales</taxon>
        <taxon>Mycobacteriaceae</taxon>
        <taxon>Mycolicibacterium</taxon>
    </lineage>
</organism>
<dbReference type="AlphaFoldDB" id="A0A378WF43"/>
<evidence type="ECO:0000313" key="4">
    <source>
        <dbReference type="EMBL" id="SUA31694.1"/>
    </source>
</evidence>
<keyword evidence="1" id="KW-0677">Repeat</keyword>
<dbReference type="InterPro" id="IPR050708">
    <property type="entry name" value="T6SS_VgrG/RHS"/>
</dbReference>